<reference evidence="1" key="1">
    <citation type="journal article" date="2015" name="Nature">
        <title>Complex archaea that bridge the gap between prokaryotes and eukaryotes.</title>
        <authorList>
            <person name="Spang A."/>
            <person name="Saw J.H."/>
            <person name="Jorgensen S.L."/>
            <person name="Zaremba-Niedzwiedzka K."/>
            <person name="Martijn J."/>
            <person name="Lind A.E."/>
            <person name="van Eijk R."/>
            <person name="Schleper C."/>
            <person name="Guy L."/>
            <person name="Ettema T.J."/>
        </authorList>
    </citation>
    <scope>NUCLEOTIDE SEQUENCE</scope>
</reference>
<evidence type="ECO:0000313" key="1">
    <source>
        <dbReference type="EMBL" id="KKN43375.1"/>
    </source>
</evidence>
<comment type="caution">
    <text evidence="1">The sequence shown here is derived from an EMBL/GenBank/DDBJ whole genome shotgun (WGS) entry which is preliminary data.</text>
</comment>
<name>A0A0F9QH34_9ZZZZ</name>
<proteinExistence type="predicted"/>
<protein>
    <submittedName>
        <fullName evidence="1">Uncharacterized protein</fullName>
    </submittedName>
</protein>
<sequence>MKRKEIEEIIQGLLDVLANRNPLIKPKDDFQEKHPNYRDFFVDPNPPLKVPPKTRPKLDWRKLLSTYEEKKGHPLKEVNTKNPATKVPKGSICKICGAPYRYLYFNDGKKRTQLKCKVCSSLSQVHPRHRNKAKYFCPHCSYSLYLWKERRDVSIYKCDNDRCPSFLKNKAKLNFRERILAKIKSSQFKLRYQYREYHFTEEELKHSLPEEKDSSSLFKIYNSLNTLCLALTLSHIFRYLCQKDRLYFRQCLFFTHLSSNSSQLHRDGCSLLP</sequence>
<accession>A0A0F9QH34</accession>
<dbReference type="EMBL" id="LAZR01001516">
    <property type="protein sequence ID" value="KKN43375.1"/>
    <property type="molecule type" value="Genomic_DNA"/>
</dbReference>
<dbReference type="AlphaFoldDB" id="A0A0F9QH34"/>
<gene>
    <name evidence="1" type="ORF">LCGC14_0703950</name>
</gene>
<organism evidence="1">
    <name type="scientific">marine sediment metagenome</name>
    <dbReference type="NCBI Taxonomy" id="412755"/>
    <lineage>
        <taxon>unclassified sequences</taxon>
        <taxon>metagenomes</taxon>
        <taxon>ecological metagenomes</taxon>
    </lineage>
</organism>